<reference evidence="1 2" key="1">
    <citation type="journal article" date="2021" name="Commun. Biol.">
        <title>The genome of Shorea leprosula (Dipterocarpaceae) highlights the ecological relevance of drought in aseasonal tropical rainforests.</title>
        <authorList>
            <person name="Ng K.K.S."/>
            <person name="Kobayashi M.J."/>
            <person name="Fawcett J.A."/>
            <person name="Hatakeyama M."/>
            <person name="Paape T."/>
            <person name="Ng C.H."/>
            <person name="Ang C.C."/>
            <person name="Tnah L.H."/>
            <person name="Lee C.T."/>
            <person name="Nishiyama T."/>
            <person name="Sese J."/>
            <person name="O'Brien M.J."/>
            <person name="Copetti D."/>
            <person name="Mohd Noor M.I."/>
            <person name="Ong R.C."/>
            <person name="Putra M."/>
            <person name="Sireger I.Z."/>
            <person name="Indrioko S."/>
            <person name="Kosugi Y."/>
            <person name="Izuno A."/>
            <person name="Isagi Y."/>
            <person name="Lee S.L."/>
            <person name="Shimizu K.K."/>
        </authorList>
    </citation>
    <scope>NUCLEOTIDE SEQUENCE [LARGE SCALE GENOMIC DNA]</scope>
    <source>
        <strain evidence="1">214</strain>
    </source>
</reference>
<name>A0AAV5JX78_9ROSI</name>
<dbReference type="Proteomes" id="UP001054252">
    <property type="component" value="Unassembled WGS sequence"/>
</dbReference>
<gene>
    <name evidence="1" type="ORF">SLEP1_g27670</name>
</gene>
<protein>
    <submittedName>
        <fullName evidence="1">Uncharacterized protein</fullName>
    </submittedName>
</protein>
<organism evidence="1 2">
    <name type="scientific">Rubroshorea leprosula</name>
    <dbReference type="NCBI Taxonomy" id="152421"/>
    <lineage>
        <taxon>Eukaryota</taxon>
        <taxon>Viridiplantae</taxon>
        <taxon>Streptophyta</taxon>
        <taxon>Embryophyta</taxon>
        <taxon>Tracheophyta</taxon>
        <taxon>Spermatophyta</taxon>
        <taxon>Magnoliopsida</taxon>
        <taxon>eudicotyledons</taxon>
        <taxon>Gunneridae</taxon>
        <taxon>Pentapetalae</taxon>
        <taxon>rosids</taxon>
        <taxon>malvids</taxon>
        <taxon>Malvales</taxon>
        <taxon>Dipterocarpaceae</taxon>
        <taxon>Rubroshorea</taxon>
    </lineage>
</organism>
<comment type="caution">
    <text evidence="1">The sequence shown here is derived from an EMBL/GenBank/DDBJ whole genome shotgun (WGS) entry which is preliminary data.</text>
</comment>
<sequence length="193" mass="21778">MADDEIGTLLSWVRLAEDEDGILPLLSVWKPDDSKVEKLWLARKIFFRKRIKLNGLQNALMVSWNPRKAFTISKIEDKIYLFQFFDIEENRNERTREHSVLAGIIAKQIEGYNDTVDGIISETAVEPTQPLAVIVGERYIASNMDRTDLFLVLMDDQLVESIVVLGDTTSPSPFSYARLGGTIDVIASSVSNL</sequence>
<keyword evidence="2" id="KW-1185">Reference proteome</keyword>
<evidence type="ECO:0000313" key="2">
    <source>
        <dbReference type="Proteomes" id="UP001054252"/>
    </source>
</evidence>
<accession>A0AAV5JX78</accession>
<dbReference type="AlphaFoldDB" id="A0AAV5JX78"/>
<dbReference type="EMBL" id="BPVZ01000047">
    <property type="protein sequence ID" value="GKV17128.1"/>
    <property type="molecule type" value="Genomic_DNA"/>
</dbReference>
<proteinExistence type="predicted"/>
<evidence type="ECO:0000313" key="1">
    <source>
        <dbReference type="EMBL" id="GKV17128.1"/>
    </source>
</evidence>